<dbReference type="AlphaFoldDB" id="A0A822XGS4"/>
<reference evidence="1 2" key="1">
    <citation type="journal article" date="2020" name="Mol. Biol. Evol.">
        <title>Distinct Expression and Methylation Patterns for Genes with Different Fates following a Single Whole-Genome Duplication in Flowering Plants.</title>
        <authorList>
            <person name="Shi T."/>
            <person name="Rahmani R.S."/>
            <person name="Gugger P.F."/>
            <person name="Wang M."/>
            <person name="Li H."/>
            <person name="Zhang Y."/>
            <person name="Li Z."/>
            <person name="Wang Q."/>
            <person name="Van de Peer Y."/>
            <person name="Marchal K."/>
            <person name="Chen J."/>
        </authorList>
    </citation>
    <scope>NUCLEOTIDE SEQUENCE [LARGE SCALE GENOMIC DNA]</scope>
    <source>
        <tissue evidence="1">Leaf</tissue>
    </source>
</reference>
<proteinExistence type="predicted"/>
<evidence type="ECO:0000313" key="2">
    <source>
        <dbReference type="Proteomes" id="UP000607653"/>
    </source>
</evidence>
<protein>
    <submittedName>
        <fullName evidence="1">Uncharacterized protein</fullName>
    </submittedName>
</protein>
<gene>
    <name evidence="1" type="ORF">HUJ06_019498</name>
</gene>
<organism evidence="1 2">
    <name type="scientific">Nelumbo nucifera</name>
    <name type="common">Sacred lotus</name>
    <dbReference type="NCBI Taxonomy" id="4432"/>
    <lineage>
        <taxon>Eukaryota</taxon>
        <taxon>Viridiplantae</taxon>
        <taxon>Streptophyta</taxon>
        <taxon>Embryophyta</taxon>
        <taxon>Tracheophyta</taxon>
        <taxon>Spermatophyta</taxon>
        <taxon>Magnoliopsida</taxon>
        <taxon>Proteales</taxon>
        <taxon>Nelumbonaceae</taxon>
        <taxon>Nelumbo</taxon>
    </lineage>
</organism>
<evidence type="ECO:0000313" key="1">
    <source>
        <dbReference type="EMBL" id="DAD18035.1"/>
    </source>
</evidence>
<dbReference type="Proteomes" id="UP000607653">
    <property type="component" value="Unassembled WGS sequence"/>
</dbReference>
<dbReference type="EMBL" id="DUZY01000001">
    <property type="protein sequence ID" value="DAD18035.1"/>
    <property type="molecule type" value="Genomic_DNA"/>
</dbReference>
<sequence length="60" mass="6538">MIFPISPPTASASLLLPNNPQASSIIVNSFFCCRRDAHLPTIELKEIGVDFSKFLADSIC</sequence>
<keyword evidence="2" id="KW-1185">Reference proteome</keyword>
<name>A0A822XGS4_NELNU</name>
<comment type="caution">
    <text evidence="1">The sequence shown here is derived from an EMBL/GenBank/DDBJ whole genome shotgun (WGS) entry which is preliminary data.</text>
</comment>
<accession>A0A822XGS4</accession>